<dbReference type="Gene3D" id="3.40.50.2300">
    <property type="match status" value="1"/>
</dbReference>
<dbReference type="InterPro" id="IPR028082">
    <property type="entry name" value="Peripla_BP_I"/>
</dbReference>
<evidence type="ECO:0000256" key="2">
    <source>
        <dbReference type="ARBA" id="ARBA00011095"/>
    </source>
</evidence>
<dbReference type="Pfam" id="PF00060">
    <property type="entry name" value="Lig_chan"/>
    <property type="match status" value="1"/>
</dbReference>
<keyword evidence="7 14" id="KW-0472">Membrane</keyword>
<dbReference type="CDD" id="cd13686">
    <property type="entry name" value="GluR_Plant"/>
    <property type="match status" value="1"/>
</dbReference>
<keyword evidence="6" id="KW-0406">Ion transport</keyword>
<comment type="function">
    <text evidence="12">Glutamate-gated receptor that probably acts as a non-selective cation channel. May be involved in light-signal transduction and calcium homeostasis via the regulation of calcium influx into cells.</text>
</comment>
<feature type="compositionally biased region" description="Polar residues" evidence="13">
    <location>
        <begin position="565"/>
        <end position="576"/>
    </location>
</feature>
<evidence type="ECO:0000256" key="10">
    <source>
        <dbReference type="ARBA" id="ARBA00023286"/>
    </source>
</evidence>
<feature type="domain" description="Ionotropic glutamate receptor C-terminal" evidence="16">
    <location>
        <begin position="237"/>
        <end position="467"/>
    </location>
</feature>
<dbReference type="SMART" id="SM00079">
    <property type="entry name" value="PBPe"/>
    <property type="match status" value="1"/>
</dbReference>
<evidence type="ECO:0000256" key="15">
    <source>
        <dbReference type="SAM" id="SignalP"/>
    </source>
</evidence>
<accession>A0A978V7M6</accession>
<name>A0A978V7M6_ZIZJJ</name>
<dbReference type="FunFam" id="3.40.50.2300:FF:000310">
    <property type="entry name" value="Glutamate receptor"/>
    <property type="match status" value="1"/>
</dbReference>
<dbReference type="Gene3D" id="3.40.190.10">
    <property type="entry name" value="Periplasmic binding protein-like II"/>
    <property type="match status" value="1"/>
</dbReference>
<dbReference type="EMBL" id="JAEACU010000006">
    <property type="protein sequence ID" value="KAH7523911.1"/>
    <property type="molecule type" value="Genomic_DNA"/>
</dbReference>
<comment type="subunit">
    <text evidence="2">May form heteromers.</text>
</comment>
<dbReference type="PANTHER" id="PTHR18966">
    <property type="entry name" value="IONOTROPIC GLUTAMATE RECEPTOR"/>
    <property type="match status" value="1"/>
</dbReference>
<organism evidence="17 18">
    <name type="scientific">Ziziphus jujuba var. spinosa</name>
    <dbReference type="NCBI Taxonomy" id="714518"/>
    <lineage>
        <taxon>Eukaryota</taxon>
        <taxon>Viridiplantae</taxon>
        <taxon>Streptophyta</taxon>
        <taxon>Embryophyta</taxon>
        <taxon>Tracheophyta</taxon>
        <taxon>Spermatophyta</taxon>
        <taxon>Magnoliopsida</taxon>
        <taxon>eudicotyledons</taxon>
        <taxon>Gunneridae</taxon>
        <taxon>Pentapetalae</taxon>
        <taxon>rosids</taxon>
        <taxon>fabids</taxon>
        <taxon>Rosales</taxon>
        <taxon>Rhamnaceae</taxon>
        <taxon>Paliureae</taxon>
        <taxon>Ziziphus</taxon>
    </lineage>
</organism>
<evidence type="ECO:0000256" key="5">
    <source>
        <dbReference type="ARBA" id="ARBA00022989"/>
    </source>
</evidence>
<evidence type="ECO:0000256" key="4">
    <source>
        <dbReference type="ARBA" id="ARBA00022692"/>
    </source>
</evidence>
<dbReference type="GO" id="GO:0016020">
    <property type="term" value="C:membrane"/>
    <property type="evidence" value="ECO:0007669"/>
    <property type="project" value="UniProtKB-SubCell"/>
</dbReference>
<keyword evidence="3" id="KW-0813">Transport</keyword>
<comment type="subcellular location">
    <subcellularLocation>
        <location evidence="1">Membrane</location>
        <topology evidence="1">Multi-pass membrane protein</topology>
    </subcellularLocation>
</comment>
<evidence type="ECO:0000256" key="9">
    <source>
        <dbReference type="ARBA" id="ARBA00023180"/>
    </source>
</evidence>
<evidence type="ECO:0000313" key="18">
    <source>
        <dbReference type="Proteomes" id="UP000813462"/>
    </source>
</evidence>
<dbReference type="SUPFAM" id="SSF53850">
    <property type="entry name" value="Periplasmic binding protein-like II"/>
    <property type="match status" value="1"/>
</dbReference>
<dbReference type="SUPFAM" id="SSF53822">
    <property type="entry name" value="Periplasmic binding protein-like I"/>
    <property type="match status" value="1"/>
</dbReference>
<evidence type="ECO:0000313" key="17">
    <source>
        <dbReference type="EMBL" id="KAH7523911.1"/>
    </source>
</evidence>
<sequence>MSKVDPPNLVFSLSFLLFACPAGILVVMAQSSRGTVPVNVGVVLNLTTAIWKMRLSSFNMGVSDFYASHANHTTRLVIHTRDSNGDVVGAAAAGLWAYDSAFALAMAVEQIGGNGNFSFKYVNVSRSSSTDLETGGINQNGPQLALALSNQKFKGLAGDFRLVDGQLQTSILEILNVNGSGKKRIGFWTLQNGLGKMLNPTNNTSYSTSNTSLEPIIWPGDSAYPPKGWEIPIKGKKLQIGIPMKNDDFVNVTYDPITKQTKNVTGYSIDVFKAALDELPYSVHCDFIPFALPNGTKERVVSNLARFVVIVWCFVVLILTQSYTASLTSLLTVQQLQPAVNDVNQILKNKQNVAYLENSFVYGILKQLGFDDRNLKTYKSPEELHELFTNKSGNGGIAAAFDETPFLKPFLAKYCDKYTMVEPTFKTNGFAFAFPKDSPIVGDFSRAILKVTEGKKITDIEDKWFKIDESICPESKKLSSASLGLDSFWGLFLIAGLASTLALIIFAAMFLHSNLNFLKGSDPNASKWKRIQLLFGIFNQKDLSSHTFRKSGGSSPNTNCPPTPFSYYTNRSTTQDSPEHSPDAQVTQPTQDTVHYDHQLTFPSPPSSP</sequence>
<proteinExistence type="predicted"/>
<feature type="region of interest" description="Disordered" evidence="13">
    <location>
        <begin position="548"/>
        <end position="609"/>
    </location>
</feature>
<evidence type="ECO:0000256" key="7">
    <source>
        <dbReference type="ARBA" id="ARBA00023136"/>
    </source>
</evidence>
<keyword evidence="10" id="KW-1071">Ligand-gated ion channel</keyword>
<feature type="signal peptide" evidence="15">
    <location>
        <begin position="1"/>
        <end position="34"/>
    </location>
</feature>
<dbReference type="InterPro" id="IPR015683">
    <property type="entry name" value="Ionotropic_Glu_rcpt"/>
</dbReference>
<dbReference type="PROSITE" id="PS51257">
    <property type="entry name" value="PROKAR_LIPOPROTEIN"/>
    <property type="match status" value="1"/>
</dbReference>
<keyword evidence="9" id="KW-0325">Glycoprotein</keyword>
<reference evidence="17" key="1">
    <citation type="journal article" date="2021" name="Front. Plant Sci.">
        <title>Chromosome-Scale Genome Assembly for Chinese Sour Jujube and Insights Into Its Genome Evolution and Domestication Signature.</title>
        <authorList>
            <person name="Shen L.-Y."/>
            <person name="Luo H."/>
            <person name="Wang X.-L."/>
            <person name="Wang X.-M."/>
            <person name="Qiu X.-J."/>
            <person name="Liu H."/>
            <person name="Zhou S.-S."/>
            <person name="Jia K.-H."/>
            <person name="Nie S."/>
            <person name="Bao Y.-T."/>
            <person name="Zhang R.-G."/>
            <person name="Yun Q.-Z."/>
            <person name="Chai Y.-H."/>
            <person name="Lu J.-Y."/>
            <person name="Li Y."/>
            <person name="Zhao S.-W."/>
            <person name="Mao J.-F."/>
            <person name="Jia S.-G."/>
            <person name="Mao Y.-M."/>
        </authorList>
    </citation>
    <scope>NUCLEOTIDE SEQUENCE</scope>
    <source>
        <strain evidence="17">AT0</strain>
        <tissue evidence="17">Leaf</tissue>
    </source>
</reference>
<keyword evidence="5 14" id="KW-1133">Transmembrane helix</keyword>
<evidence type="ECO:0000256" key="1">
    <source>
        <dbReference type="ARBA" id="ARBA00004141"/>
    </source>
</evidence>
<keyword evidence="8" id="KW-0675">Receptor</keyword>
<dbReference type="AlphaFoldDB" id="A0A978V7M6"/>
<evidence type="ECO:0000256" key="12">
    <source>
        <dbReference type="ARBA" id="ARBA00049638"/>
    </source>
</evidence>
<dbReference type="InterPro" id="IPR001828">
    <property type="entry name" value="ANF_lig-bd_rcpt"/>
</dbReference>
<feature type="compositionally biased region" description="Polar residues" evidence="13">
    <location>
        <begin position="584"/>
        <end position="593"/>
    </location>
</feature>
<dbReference type="Proteomes" id="UP000813462">
    <property type="component" value="Unassembled WGS sequence"/>
</dbReference>
<feature type="transmembrane region" description="Helical" evidence="14">
    <location>
        <begin position="488"/>
        <end position="511"/>
    </location>
</feature>
<dbReference type="GO" id="GO:0015276">
    <property type="term" value="F:ligand-gated monoatomic ion channel activity"/>
    <property type="evidence" value="ECO:0007669"/>
    <property type="project" value="InterPro"/>
</dbReference>
<evidence type="ECO:0000256" key="11">
    <source>
        <dbReference type="ARBA" id="ARBA00023303"/>
    </source>
</evidence>
<protein>
    <recommendedName>
        <fullName evidence="16">Ionotropic glutamate receptor C-terminal domain-containing protein</fullName>
    </recommendedName>
</protein>
<keyword evidence="4 14" id="KW-0812">Transmembrane</keyword>
<evidence type="ECO:0000256" key="13">
    <source>
        <dbReference type="SAM" id="MobiDB-lite"/>
    </source>
</evidence>
<evidence type="ECO:0000256" key="6">
    <source>
        <dbReference type="ARBA" id="ARBA00023065"/>
    </source>
</evidence>
<evidence type="ECO:0000259" key="16">
    <source>
        <dbReference type="SMART" id="SM00079"/>
    </source>
</evidence>
<feature type="compositionally biased region" description="Polar residues" evidence="13">
    <location>
        <begin position="548"/>
        <end position="558"/>
    </location>
</feature>
<feature type="chain" id="PRO_5037101635" description="Ionotropic glutamate receptor C-terminal domain-containing protein" evidence="15">
    <location>
        <begin position="35"/>
        <end position="609"/>
    </location>
</feature>
<keyword evidence="15" id="KW-0732">Signal</keyword>
<evidence type="ECO:0000256" key="3">
    <source>
        <dbReference type="ARBA" id="ARBA00022448"/>
    </source>
</evidence>
<gene>
    <name evidence="17" type="ORF">FEM48_Zijuj06G0062300</name>
</gene>
<dbReference type="InterPro" id="IPR001320">
    <property type="entry name" value="Iontro_rcpt_C"/>
</dbReference>
<evidence type="ECO:0000256" key="14">
    <source>
        <dbReference type="SAM" id="Phobius"/>
    </source>
</evidence>
<evidence type="ECO:0000256" key="8">
    <source>
        <dbReference type="ARBA" id="ARBA00023170"/>
    </source>
</evidence>
<dbReference type="Pfam" id="PF01094">
    <property type="entry name" value="ANF_receptor"/>
    <property type="match status" value="1"/>
</dbReference>
<keyword evidence="11" id="KW-0407">Ion channel</keyword>
<comment type="caution">
    <text evidence="17">The sequence shown here is derived from an EMBL/GenBank/DDBJ whole genome shotgun (WGS) entry which is preliminary data.</text>
</comment>
<dbReference type="Gene3D" id="1.10.287.70">
    <property type="match status" value="1"/>
</dbReference>